<protein>
    <recommendedName>
        <fullName evidence="2">Type II secretion system protein GspE N-terminal domain-containing protein</fullName>
    </recommendedName>
</protein>
<reference evidence="3 4" key="1">
    <citation type="submission" date="2024-10" db="EMBL/GenBank/DDBJ databases">
        <authorList>
            <person name="Ratan Roy A."/>
            <person name="Morales Sandoval P.H."/>
            <person name="De Los Santos Villalobos S."/>
            <person name="Chakraborty S."/>
            <person name="Mukherjee J."/>
        </authorList>
    </citation>
    <scope>NUCLEOTIDE SEQUENCE [LARGE SCALE GENOMIC DNA]</scope>
    <source>
        <strain evidence="3 4">S1</strain>
    </source>
</reference>
<feature type="region of interest" description="Disordered" evidence="1">
    <location>
        <begin position="160"/>
        <end position="203"/>
    </location>
</feature>
<dbReference type="InterPro" id="IPR007831">
    <property type="entry name" value="T2SS_GspE_N"/>
</dbReference>
<evidence type="ECO:0000313" key="4">
    <source>
        <dbReference type="Proteomes" id="UP001600165"/>
    </source>
</evidence>
<dbReference type="RefSeq" id="WP_377966404.1">
    <property type="nucleotide sequence ID" value="NZ_JBHZOL010000088.1"/>
</dbReference>
<gene>
    <name evidence="3" type="ORF">ACFVKH_14835</name>
</gene>
<dbReference type="Gene3D" id="3.30.450.90">
    <property type="match status" value="1"/>
</dbReference>
<evidence type="ECO:0000313" key="3">
    <source>
        <dbReference type="EMBL" id="MFE4107566.1"/>
    </source>
</evidence>
<organism evidence="3 4">
    <name type="scientific">Almyronema epifaneia S1</name>
    <dbReference type="NCBI Taxonomy" id="2991925"/>
    <lineage>
        <taxon>Bacteria</taxon>
        <taxon>Bacillati</taxon>
        <taxon>Cyanobacteriota</taxon>
        <taxon>Cyanophyceae</taxon>
        <taxon>Nodosilineales</taxon>
        <taxon>Nodosilineaceae</taxon>
        <taxon>Almyronema</taxon>
        <taxon>Almyronema epifaneia</taxon>
    </lineage>
</organism>
<feature type="compositionally biased region" description="Basic and acidic residues" evidence="1">
    <location>
        <begin position="131"/>
        <end position="144"/>
    </location>
</feature>
<feature type="region of interest" description="Disordered" evidence="1">
    <location>
        <begin position="112"/>
        <end position="146"/>
    </location>
</feature>
<comment type="caution">
    <text evidence="3">The sequence shown here is derived from an EMBL/GenBank/DDBJ whole genome shotgun (WGS) entry which is preliminary data.</text>
</comment>
<sequence>MPTAPENPADSSSKPPSAEQSPAAQRADLRQMFTLVDGILPFEACLYYQVLPLSIEGSCLNLGMVNPADRAAADYVRRLVAYINCSIVSWQISSEWHRDTLSKYLSHSAKAKQKAEQASQVQEPAAPPVQEQRRAPNRQDDYREQNQQPTLVVDTPEQLEASAAAAASQPSTATPQSTPSSQPRKQPEPTVPAQPTARPGVRPPLHLQVESEHQLGSIESLRSLAPKEMMQALLSRVLDEGIGRLYFERLADSGRVLWSKDGVPQSILDNLQIDSFQGVINEFKLLTHISLIPLQKAKQVEIERLYNNTRVLLRFRVMPGAQGEEATLQVLRGAALKFYQQQQIDKLGRDALGIAQTLQQRICEIRDRARQNLVVATNQVEALPAIIELLKQMELEVQNILRTQNSGAKPPEPPQTDA</sequence>
<dbReference type="InterPro" id="IPR037257">
    <property type="entry name" value="T2SS_E_N_sf"/>
</dbReference>
<feature type="domain" description="Type II secretion system protein GspE N-terminal" evidence="2">
    <location>
        <begin position="35"/>
        <end position="82"/>
    </location>
</feature>
<feature type="region of interest" description="Disordered" evidence="1">
    <location>
        <begin position="1"/>
        <end position="24"/>
    </location>
</feature>
<feature type="compositionally biased region" description="Low complexity" evidence="1">
    <location>
        <begin position="161"/>
        <end position="183"/>
    </location>
</feature>
<evidence type="ECO:0000259" key="2">
    <source>
        <dbReference type="Pfam" id="PF05157"/>
    </source>
</evidence>
<dbReference type="Pfam" id="PF05157">
    <property type="entry name" value="MshEN"/>
    <property type="match status" value="1"/>
</dbReference>
<proteinExistence type="predicted"/>
<name>A0ABW6IHB3_9CYAN</name>
<keyword evidence="4" id="KW-1185">Reference proteome</keyword>
<feature type="compositionally biased region" description="Polar residues" evidence="1">
    <location>
        <begin position="9"/>
        <end position="23"/>
    </location>
</feature>
<dbReference type="SUPFAM" id="SSF160246">
    <property type="entry name" value="EspE N-terminal domain-like"/>
    <property type="match status" value="1"/>
</dbReference>
<dbReference type="Proteomes" id="UP001600165">
    <property type="component" value="Unassembled WGS sequence"/>
</dbReference>
<accession>A0ABW6IHB3</accession>
<dbReference type="EMBL" id="JBHZOL010000088">
    <property type="protein sequence ID" value="MFE4107566.1"/>
    <property type="molecule type" value="Genomic_DNA"/>
</dbReference>
<evidence type="ECO:0000256" key="1">
    <source>
        <dbReference type="SAM" id="MobiDB-lite"/>
    </source>
</evidence>